<dbReference type="Proteomes" id="UP000005239">
    <property type="component" value="Unassembled WGS sequence"/>
</dbReference>
<reference evidence="2" key="1">
    <citation type="journal article" date="2008" name="Nat. Genet.">
        <title>The Pristionchus pacificus genome provides a unique perspective on nematode lifestyle and parasitism.</title>
        <authorList>
            <person name="Dieterich C."/>
            <person name="Clifton S.W."/>
            <person name="Schuster L.N."/>
            <person name="Chinwalla A."/>
            <person name="Delehaunty K."/>
            <person name="Dinkelacker I."/>
            <person name="Fulton L."/>
            <person name="Fulton R."/>
            <person name="Godfrey J."/>
            <person name="Minx P."/>
            <person name="Mitreva M."/>
            <person name="Roeseler W."/>
            <person name="Tian H."/>
            <person name="Witte H."/>
            <person name="Yang S.P."/>
            <person name="Wilson R.K."/>
            <person name="Sommer R.J."/>
        </authorList>
    </citation>
    <scope>NUCLEOTIDE SEQUENCE [LARGE SCALE GENOMIC DNA]</scope>
    <source>
        <strain evidence="2">PS312</strain>
    </source>
</reference>
<sequence>MLIGAMQTVFLIFYIASVALGEQVTVVNRCSYEVQMQGVNIGNGQSRTTELGTVGDIKNAGNGAVLANISHDMNQNKNNFPGNLIIGAGTWNDAVVVLTNGVSVSMSNSGKTFLKTCDQNPNCLYDYLFPK</sequence>
<dbReference type="EnsemblMetazoa" id="PPA36769.1">
    <property type="protein sequence ID" value="PPA36769.1"/>
    <property type="gene ID" value="WBGene00275138"/>
</dbReference>
<keyword evidence="2" id="KW-1185">Reference proteome</keyword>
<protein>
    <submittedName>
        <fullName evidence="1">Uncharacterized protein</fullName>
    </submittedName>
</protein>
<accession>A0A8R1UR96</accession>
<gene>
    <name evidence="1" type="primary">WBGene00275138</name>
</gene>
<dbReference type="AlphaFoldDB" id="A0A2A6BPY2"/>
<accession>A0A2A6BPY2</accession>
<evidence type="ECO:0000313" key="2">
    <source>
        <dbReference type="Proteomes" id="UP000005239"/>
    </source>
</evidence>
<organism evidence="1 2">
    <name type="scientific">Pristionchus pacificus</name>
    <name type="common">Parasitic nematode worm</name>
    <dbReference type="NCBI Taxonomy" id="54126"/>
    <lineage>
        <taxon>Eukaryota</taxon>
        <taxon>Metazoa</taxon>
        <taxon>Ecdysozoa</taxon>
        <taxon>Nematoda</taxon>
        <taxon>Chromadorea</taxon>
        <taxon>Rhabditida</taxon>
        <taxon>Rhabditina</taxon>
        <taxon>Diplogasteromorpha</taxon>
        <taxon>Diplogasteroidea</taxon>
        <taxon>Neodiplogasteridae</taxon>
        <taxon>Pristionchus</taxon>
    </lineage>
</organism>
<evidence type="ECO:0000313" key="1">
    <source>
        <dbReference type="EnsemblMetazoa" id="PPA36769.1"/>
    </source>
</evidence>
<proteinExistence type="predicted"/>
<reference evidence="1" key="2">
    <citation type="submission" date="2022-06" db="UniProtKB">
        <authorList>
            <consortium name="EnsemblMetazoa"/>
        </authorList>
    </citation>
    <scope>IDENTIFICATION</scope>
    <source>
        <strain evidence="1">PS312</strain>
    </source>
</reference>
<name>A0A2A6BPY2_PRIPA</name>